<dbReference type="NCBIfam" id="TIGR00083">
    <property type="entry name" value="ribF"/>
    <property type="match status" value="1"/>
</dbReference>
<keyword evidence="10 15" id="KW-0274">FAD</keyword>
<dbReference type="InterPro" id="IPR015864">
    <property type="entry name" value="FAD_synthase"/>
</dbReference>
<evidence type="ECO:0000256" key="13">
    <source>
        <dbReference type="ARBA" id="ARBA00047880"/>
    </source>
</evidence>
<evidence type="ECO:0000256" key="7">
    <source>
        <dbReference type="ARBA" id="ARBA00022695"/>
    </source>
</evidence>
<dbReference type="GO" id="GO:0005524">
    <property type="term" value="F:ATP binding"/>
    <property type="evidence" value="ECO:0007669"/>
    <property type="project" value="UniProtKB-UniRule"/>
</dbReference>
<dbReference type="UniPathway" id="UPA00277">
    <property type="reaction ID" value="UER00407"/>
</dbReference>
<comment type="similarity">
    <text evidence="15">Belongs to the ribF family.</text>
</comment>
<evidence type="ECO:0000259" key="16">
    <source>
        <dbReference type="SMART" id="SM00904"/>
    </source>
</evidence>
<keyword evidence="4 15" id="KW-0285">Flavoprotein</keyword>
<evidence type="ECO:0000313" key="17">
    <source>
        <dbReference type="EMBL" id="RMJ01847.1"/>
    </source>
</evidence>
<dbReference type="PIRSF" id="PIRSF004491">
    <property type="entry name" value="FAD_Synth"/>
    <property type="match status" value="1"/>
</dbReference>
<keyword evidence="5 15" id="KW-0288">FMN</keyword>
<dbReference type="EC" id="2.7.1.26" evidence="15"/>
<dbReference type="SMART" id="SM00904">
    <property type="entry name" value="Flavokinase"/>
    <property type="match status" value="1"/>
</dbReference>
<comment type="pathway">
    <text evidence="2 15">Cofactor biosynthesis; FAD biosynthesis; FAD from FMN: step 1/1.</text>
</comment>
<dbReference type="GO" id="GO:0009231">
    <property type="term" value="P:riboflavin biosynthetic process"/>
    <property type="evidence" value="ECO:0007669"/>
    <property type="project" value="InterPro"/>
</dbReference>
<dbReference type="InterPro" id="IPR015865">
    <property type="entry name" value="Riboflavin_kinase_bac/euk"/>
</dbReference>
<dbReference type="SUPFAM" id="SSF52374">
    <property type="entry name" value="Nucleotidylyl transferase"/>
    <property type="match status" value="1"/>
</dbReference>
<evidence type="ECO:0000256" key="3">
    <source>
        <dbReference type="ARBA" id="ARBA00005201"/>
    </source>
</evidence>
<dbReference type="NCBIfam" id="NF004160">
    <property type="entry name" value="PRK05627.1-3"/>
    <property type="match status" value="1"/>
</dbReference>
<comment type="pathway">
    <text evidence="3 15">Cofactor biosynthesis; FMN biosynthesis; FMN from riboflavin (ATP route): step 1/1.</text>
</comment>
<dbReference type="CDD" id="cd02064">
    <property type="entry name" value="FAD_synthetase_N"/>
    <property type="match status" value="1"/>
</dbReference>
<name>A0A3M2R9A3_9GAMM</name>
<keyword evidence="9 15" id="KW-0418">Kinase</keyword>
<keyword evidence="11 15" id="KW-0067">ATP-binding</keyword>
<dbReference type="GO" id="GO:0006747">
    <property type="term" value="P:FAD biosynthetic process"/>
    <property type="evidence" value="ECO:0007669"/>
    <property type="project" value="UniProtKB-UniRule"/>
</dbReference>
<proteinExistence type="inferred from homology"/>
<dbReference type="SUPFAM" id="SSF82114">
    <property type="entry name" value="Riboflavin kinase-like"/>
    <property type="match status" value="1"/>
</dbReference>
<comment type="catalytic activity">
    <reaction evidence="13 15">
        <text>riboflavin + ATP = FMN + ADP + H(+)</text>
        <dbReference type="Rhea" id="RHEA:14357"/>
        <dbReference type="ChEBI" id="CHEBI:15378"/>
        <dbReference type="ChEBI" id="CHEBI:30616"/>
        <dbReference type="ChEBI" id="CHEBI:57986"/>
        <dbReference type="ChEBI" id="CHEBI:58210"/>
        <dbReference type="ChEBI" id="CHEBI:456216"/>
        <dbReference type="EC" id="2.7.1.26"/>
    </reaction>
</comment>
<keyword evidence="7 15" id="KW-0548">Nucleotidyltransferase</keyword>
<dbReference type="OrthoDB" id="9803667at2"/>
<evidence type="ECO:0000256" key="8">
    <source>
        <dbReference type="ARBA" id="ARBA00022741"/>
    </source>
</evidence>
<gene>
    <name evidence="17" type="primary">ribF</name>
    <name evidence="17" type="ORF">DOQ08_03126</name>
</gene>
<keyword evidence="8 15" id="KW-0547">Nucleotide-binding</keyword>
<dbReference type="Pfam" id="PF01687">
    <property type="entry name" value="Flavokinase"/>
    <property type="match status" value="1"/>
</dbReference>
<dbReference type="PANTHER" id="PTHR22749:SF6">
    <property type="entry name" value="RIBOFLAVIN KINASE"/>
    <property type="match status" value="1"/>
</dbReference>
<keyword evidence="18" id="KW-1185">Reference proteome</keyword>
<evidence type="ECO:0000256" key="12">
    <source>
        <dbReference type="ARBA" id="ARBA00023268"/>
    </source>
</evidence>
<dbReference type="Proteomes" id="UP000265903">
    <property type="component" value="Unassembled WGS sequence"/>
</dbReference>
<evidence type="ECO:0000256" key="15">
    <source>
        <dbReference type="PIRNR" id="PIRNR004491"/>
    </source>
</evidence>
<dbReference type="Gene3D" id="3.40.50.620">
    <property type="entry name" value="HUPs"/>
    <property type="match status" value="1"/>
</dbReference>
<evidence type="ECO:0000256" key="11">
    <source>
        <dbReference type="ARBA" id="ARBA00022840"/>
    </source>
</evidence>
<accession>A0A3M2R9A3</accession>
<dbReference type="EMBL" id="QMDL01000005">
    <property type="protein sequence ID" value="RMJ01847.1"/>
    <property type="molecule type" value="Genomic_DNA"/>
</dbReference>
<evidence type="ECO:0000256" key="10">
    <source>
        <dbReference type="ARBA" id="ARBA00022827"/>
    </source>
</evidence>
<dbReference type="InterPro" id="IPR023465">
    <property type="entry name" value="Riboflavin_kinase_dom_sf"/>
</dbReference>
<comment type="function">
    <text evidence="1">Catalyzes the phosphorylation of riboflavin to FMN followed by the adenylation of FMN to FAD.</text>
</comment>
<evidence type="ECO:0000256" key="14">
    <source>
        <dbReference type="ARBA" id="ARBA00049494"/>
    </source>
</evidence>
<protein>
    <recommendedName>
        <fullName evidence="15">Riboflavin biosynthesis protein</fullName>
    </recommendedName>
    <domain>
        <recommendedName>
            <fullName evidence="15">Riboflavin kinase</fullName>
            <ecNumber evidence="15">2.7.1.26</ecNumber>
        </recommendedName>
        <alternativeName>
            <fullName evidence="15">Flavokinase</fullName>
        </alternativeName>
    </domain>
    <domain>
        <recommendedName>
            <fullName evidence="15">FMN adenylyltransferase</fullName>
            <ecNumber evidence="15">2.7.7.2</ecNumber>
        </recommendedName>
        <alternativeName>
            <fullName evidence="15">FAD pyrophosphorylase</fullName>
        </alternativeName>
        <alternativeName>
            <fullName evidence="15">FAD synthase</fullName>
        </alternativeName>
    </domain>
</protein>
<dbReference type="Gene3D" id="2.40.30.30">
    <property type="entry name" value="Riboflavin kinase-like"/>
    <property type="match status" value="1"/>
</dbReference>
<sequence>MRLIRGLTNLKRLSAEADSPLAGGCVATIGNFDGVHLGHKTIIEQVRQKAVELGVPSVVMFFEPQPREFFQGSEAPPRLMPFRQKFEALLAEGIDIVLCIRFDDTFRSFSAMDFIENVLIHGLAVRHLVVGDDFRFGCDRAGDFRLLEQVGQEHDFTVENTRTVTVDGERVSSTRVRKVLNVNGLEEAERLLGHPYRIHGRVVYGRQLGRQLGAPTANILLNRMPALRGVYVVRARLETGEWQDGIANIGLRPTVDGKRPALEVHLFDFAGTLYGQHLSVVFRHGLRDEVKFDSVDELRQQIARDFEHARAWLAANPAQPIN</sequence>
<dbReference type="NCBIfam" id="NF004159">
    <property type="entry name" value="PRK05627.1-2"/>
    <property type="match status" value="1"/>
</dbReference>
<organism evidence="17 18">
    <name type="scientific">Marinobacter litoralis</name>
    <dbReference type="NCBI Taxonomy" id="187981"/>
    <lineage>
        <taxon>Bacteria</taxon>
        <taxon>Pseudomonadati</taxon>
        <taxon>Pseudomonadota</taxon>
        <taxon>Gammaproteobacteria</taxon>
        <taxon>Pseudomonadales</taxon>
        <taxon>Marinobacteraceae</taxon>
        <taxon>Marinobacter</taxon>
    </lineage>
</organism>
<dbReference type="NCBIfam" id="TIGR00125">
    <property type="entry name" value="cyt_tran_rel"/>
    <property type="match status" value="1"/>
</dbReference>
<evidence type="ECO:0000256" key="5">
    <source>
        <dbReference type="ARBA" id="ARBA00022643"/>
    </source>
</evidence>
<dbReference type="NCBIfam" id="NF004163">
    <property type="entry name" value="PRK05627.1-6"/>
    <property type="match status" value="1"/>
</dbReference>
<dbReference type="UniPathway" id="UPA00276">
    <property type="reaction ID" value="UER00406"/>
</dbReference>
<dbReference type="RefSeq" id="WP_114335899.1">
    <property type="nucleotide sequence ID" value="NZ_QMDL01000005.1"/>
</dbReference>
<dbReference type="PANTHER" id="PTHR22749">
    <property type="entry name" value="RIBOFLAVIN KINASE/FMN ADENYLYLTRANSFERASE"/>
    <property type="match status" value="1"/>
</dbReference>
<keyword evidence="12" id="KW-0511">Multifunctional enzyme</keyword>
<comment type="catalytic activity">
    <reaction evidence="14 15">
        <text>FMN + ATP + H(+) = FAD + diphosphate</text>
        <dbReference type="Rhea" id="RHEA:17237"/>
        <dbReference type="ChEBI" id="CHEBI:15378"/>
        <dbReference type="ChEBI" id="CHEBI:30616"/>
        <dbReference type="ChEBI" id="CHEBI:33019"/>
        <dbReference type="ChEBI" id="CHEBI:57692"/>
        <dbReference type="ChEBI" id="CHEBI:58210"/>
        <dbReference type="EC" id="2.7.7.2"/>
    </reaction>
</comment>
<dbReference type="InterPro" id="IPR004821">
    <property type="entry name" value="Cyt_trans-like"/>
</dbReference>
<dbReference type="InterPro" id="IPR002606">
    <property type="entry name" value="Riboflavin_kinase_bac"/>
</dbReference>
<evidence type="ECO:0000256" key="9">
    <source>
        <dbReference type="ARBA" id="ARBA00022777"/>
    </source>
</evidence>
<dbReference type="FunFam" id="3.40.50.620:FF:000021">
    <property type="entry name" value="Riboflavin biosynthesis protein"/>
    <property type="match status" value="1"/>
</dbReference>
<dbReference type="AlphaFoldDB" id="A0A3M2R9A3"/>
<comment type="caution">
    <text evidence="17">The sequence shown here is derived from an EMBL/GenBank/DDBJ whole genome shotgun (WGS) entry which is preliminary data.</text>
</comment>
<dbReference type="GO" id="GO:0009398">
    <property type="term" value="P:FMN biosynthetic process"/>
    <property type="evidence" value="ECO:0007669"/>
    <property type="project" value="UniProtKB-UniRule"/>
</dbReference>
<dbReference type="InterPro" id="IPR023468">
    <property type="entry name" value="Riboflavin_kinase"/>
</dbReference>
<evidence type="ECO:0000256" key="4">
    <source>
        <dbReference type="ARBA" id="ARBA00022630"/>
    </source>
</evidence>
<dbReference type="Pfam" id="PF06574">
    <property type="entry name" value="FAD_syn"/>
    <property type="match status" value="1"/>
</dbReference>
<keyword evidence="6 15" id="KW-0808">Transferase</keyword>
<evidence type="ECO:0000313" key="18">
    <source>
        <dbReference type="Proteomes" id="UP000265903"/>
    </source>
</evidence>
<feature type="domain" description="Riboflavin kinase" evidence="16">
    <location>
        <begin position="191"/>
        <end position="314"/>
    </location>
</feature>
<dbReference type="GO" id="GO:0003919">
    <property type="term" value="F:FMN adenylyltransferase activity"/>
    <property type="evidence" value="ECO:0007669"/>
    <property type="project" value="UniProtKB-UniRule"/>
</dbReference>
<evidence type="ECO:0000256" key="6">
    <source>
        <dbReference type="ARBA" id="ARBA00022679"/>
    </source>
</evidence>
<dbReference type="EC" id="2.7.7.2" evidence="15"/>
<reference evidence="17 18" key="1">
    <citation type="submission" date="2018-08" db="EMBL/GenBank/DDBJ databases">
        <title>Whole Genome Sequence of the Moderate Halophilic Marine Bacterium Marinobacter litoralis Sw-45.</title>
        <authorList>
            <person name="Musa H."/>
        </authorList>
    </citation>
    <scope>NUCLEOTIDE SEQUENCE [LARGE SCALE GENOMIC DNA]</scope>
    <source>
        <strain evidence="17 18">Sw-45</strain>
    </source>
</reference>
<evidence type="ECO:0000256" key="1">
    <source>
        <dbReference type="ARBA" id="ARBA00002121"/>
    </source>
</evidence>
<dbReference type="GO" id="GO:0008531">
    <property type="term" value="F:riboflavin kinase activity"/>
    <property type="evidence" value="ECO:0007669"/>
    <property type="project" value="UniProtKB-UniRule"/>
</dbReference>
<dbReference type="InterPro" id="IPR014729">
    <property type="entry name" value="Rossmann-like_a/b/a_fold"/>
</dbReference>
<evidence type="ECO:0000256" key="2">
    <source>
        <dbReference type="ARBA" id="ARBA00004726"/>
    </source>
</evidence>